<dbReference type="PANTHER" id="PTHR42002">
    <property type="entry name" value="ANAEROBIC C4-DICARBOXYLATE TRANSPORTER DCUC-RELATED"/>
    <property type="match status" value="1"/>
</dbReference>
<comment type="subcellular location">
    <subcellularLocation>
        <location evidence="1">Cell membrane</location>
        <topology evidence="1">Multi-pass membrane protein</topology>
    </subcellularLocation>
</comment>
<reference evidence="9 10" key="1">
    <citation type="submission" date="2019-01" db="EMBL/GenBank/DDBJ databases">
        <title>PMF-metabolizing Aryl O-demethylase.</title>
        <authorList>
            <person name="Kim M."/>
        </authorList>
    </citation>
    <scope>NUCLEOTIDE SEQUENCE [LARGE SCALE GENOMIC DNA]</scope>
    <source>
        <strain evidence="9 10">PMF1</strain>
    </source>
</reference>
<evidence type="ECO:0000256" key="6">
    <source>
        <dbReference type="ARBA" id="ARBA00022989"/>
    </source>
</evidence>
<feature type="transmembrane region" description="Helical" evidence="8">
    <location>
        <begin position="27"/>
        <end position="48"/>
    </location>
</feature>
<feature type="transmembrane region" description="Helical" evidence="8">
    <location>
        <begin position="198"/>
        <end position="217"/>
    </location>
</feature>
<dbReference type="KEGG" id="bpro:PMF13cell1_02119"/>
<dbReference type="RefSeq" id="WP_029470199.1">
    <property type="nucleotide sequence ID" value="NZ_AP031439.1"/>
</dbReference>
<dbReference type="PANTHER" id="PTHR42002:SF2">
    <property type="entry name" value="ANAEROBIC C4-DICARBOXYLATE TRANSPORTER DCUC-RELATED"/>
    <property type="match status" value="1"/>
</dbReference>
<evidence type="ECO:0000256" key="7">
    <source>
        <dbReference type="ARBA" id="ARBA00023136"/>
    </source>
</evidence>
<sequence length="457" mass="48557">MLQILFTLILLAIVIYGIVKKINIATVLLFATIIGYLCLTIAGGTSVAGEESIGNRFLDIFEIINSSMVKAMTGNILTAMVMISYMDYMKELKATDMFATILAAPVQKWKSKYLVAAFTIPIGVLMGIAISGGSFITMTLLLGTIYPVLRALGCSKPTCATAILLHTVVLISPARAAYYNALSLMEMEASVPLWFVQIQLPVAAVMVIVMMILFVITSKYFDKKEGRTEEARDETLKLTTIRDIDAPVIYGILPLLPLILVVIFSELVVKSVVISVVAACILSWIISFIVNLIATRNLMDSLKRFNSIYKGMGTVMTTTGPILMFGTTFAGVISAVGGMSILIDSVSRVASGEVLLALVGLTGLVMVALTGTFNGNLALVFPIVKEIVASTGIGALGAAQGVMLTLTAGGGLCPVSGQNLFLAQQTDTDILVILKRGAIPIICGAAAQFLVSVLIFG</sequence>
<evidence type="ECO:0000313" key="10">
    <source>
        <dbReference type="Proteomes" id="UP000289794"/>
    </source>
</evidence>
<feature type="transmembrane region" description="Helical" evidence="8">
    <location>
        <begin position="393"/>
        <end position="417"/>
    </location>
</feature>
<evidence type="ECO:0000256" key="1">
    <source>
        <dbReference type="ARBA" id="ARBA00004651"/>
    </source>
</evidence>
<evidence type="ECO:0000256" key="4">
    <source>
        <dbReference type="ARBA" id="ARBA00022475"/>
    </source>
</evidence>
<organism evidence="9 10">
    <name type="scientific">Blautia producta</name>
    <dbReference type="NCBI Taxonomy" id="33035"/>
    <lineage>
        <taxon>Bacteria</taxon>
        <taxon>Bacillati</taxon>
        <taxon>Bacillota</taxon>
        <taxon>Clostridia</taxon>
        <taxon>Lachnospirales</taxon>
        <taxon>Lachnospiraceae</taxon>
        <taxon>Blautia</taxon>
    </lineage>
</organism>
<dbReference type="AlphaFoldDB" id="A0A4P6LXE4"/>
<feature type="transmembrane region" description="Helical" evidence="8">
    <location>
        <begin position="247"/>
        <end position="265"/>
    </location>
</feature>
<keyword evidence="5 8" id="KW-0812">Transmembrane</keyword>
<accession>A0A4P6LXE4</accession>
<name>A0A4P6LXE4_9FIRM</name>
<evidence type="ECO:0000256" key="5">
    <source>
        <dbReference type="ARBA" id="ARBA00022692"/>
    </source>
</evidence>
<dbReference type="EMBL" id="CP035945">
    <property type="protein sequence ID" value="QBE96572.1"/>
    <property type="molecule type" value="Genomic_DNA"/>
</dbReference>
<keyword evidence="7 8" id="KW-0472">Membrane</keyword>
<dbReference type="Pfam" id="PF03606">
    <property type="entry name" value="DcuC"/>
    <property type="match status" value="1"/>
</dbReference>
<keyword evidence="4" id="KW-1003">Cell membrane</keyword>
<feature type="transmembrane region" description="Helical" evidence="8">
    <location>
        <begin position="355"/>
        <end position="381"/>
    </location>
</feature>
<dbReference type="Proteomes" id="UP000289794">
    <property type="component" value="Chromosome"/>
</dbReference>
<protein>
    <submittedName>
        <fullName evidence="9">Cryptic C4-dicarboxylate transporter DcuD</fullName>
    </submittedName>
</protein>
<dbReference type="GO" id="GO:0015556">
    <property type="term" value="F:C4-dicarboxylate transmembrane transporter activity"/>
    <property type="evidence" value="ECO:0007669"/>
    <property type="project" value="InterPro"/>
</dbReference>
<feature type="transmembrane region" description="Helical" evidence="8">
    <location>
        <begin position="315"/>
        <end position="343"/>
    </location>
</feature>
<dbReference type="NCBIfam" id="NF037994">
    <property type="entry name" value="DcuC_1"/>
    <property type="match status" value="1"/>
</dbReference>
<keyword evidence="6 8" id="KW-1133">Transmembrane helix</keyword>
<proteinExistence type="inferred from homology"/>
<gene>
    <name evidence="9" type="primary">dcuD_3</name>
    <name evidence="9" type="ORF">PMF13cell1_02119</name>
</gene>
<comment type="similarity">
    <text evidence="2">Belongs to the DcuC/DcuD transporter (TC 2.A.61) family.</text>
</comment>
<keyword evidence="3" id="KW-0813">Transport</keyword>
<dbReference type="InterPro" id="IPR018385">
    <property type="entry name" value="C4_dicarb_anaerob_car-like"/>
</dbReference>
<feature type="transmembrane region" description="Helical" evidence="8">
    <location>
        <begin position="437"/>
        <end position="456"/>
    </location>
</feature>
<feature type="transmembrane region" description="Helical" evidence="8">
    <location>
        <begin position="69"/>
        <end position="88"/>
    </location>
</feature>
<feature type="transmembrane region" description="Helical" evidence="8">
    <location>
        <begin position="113"/>
        <end position="146"/>
    </location>
</feature>
<feature type="transmembrane region" description="Helical" evidence="8">
    <location>
        <begin position="271"/>
        <end position="294"/>
    </location>
</feature>
<evidence type="ECO:0000313" key="9">
    <source>
        <dbReference type="EMBL" id="QBE96572.1"/>
    </source>
</evidence>
<evidence type="ECO:0000256" key="2">
    <source>
        <dbReference type="ARBA" id="ARBA00005275"/>
    </source>
</evidence>
<evidence type="ECO:0000256" key="3">
    <source>
        <dbReference type="ARBA" id="ARBA00022448"/>
    </source>
</evidence>
<dbReference type="InterPro" id="IPR004669">
    <property type="entry name" value="C4_dicarb_anaerob_car"/>
</dbReference>
<evidence type="ECO:0000256" key="8">
    <source>
        <dbReference type="SAM" id="Phobius"/>
    </source>
</evidence>
<dbReference type="GO" id="GO:0005886">
    <property type="term" value="C:plasma membrane"/>
    <property type="evidence" value="ECO:0007669"/>
    <property type="project" value="UniProtKB-SubCell"/>
</dbReference>